<gene>
    <name evidence="9" type="ORF">LXN57_41725</name>
</gene>
<dbReference type="PANTHER" id="PTHR43289">
    <property type="entry name" value="MITOGEN-ACTIVATED PROTEIN KINASE KINASE KINASE 20-RELATED"/>
    <property type="match status" value="1"/>
</dbReference>
<feature type="domain" description="Protein kinase" evidence="8">
    <location>
        <begin position="17"/>
        <end position="271"/>
    </location>
</feature>
<dbReference type="EMBL" id="JAMQOL010000070">
    <property type="protein sequence ID" value="MCM4084083.1"/>
    <property type="molecule type" value="Genomic_DNA"/>
</dbReference>
<evidence type="ECO:0000256" key="2">
    <source>
        <dbReference type="ARBA" id="ARBA00022741"/>
    </source>
</evidence>
<dbReference type="InterPro" id="IPR008271">
    <property type="entry name" value="Ser/Thr_kinase_AS"/>
</dbReference>
<dbReference type="GO" id="GO:0004674">
    <property type="term" value="F:protein serine/threonine kinase activity"/>
    <property type="evidence" value="ECO:0007669"/>
    <property type="project" value="UniProtKB-KW"/>
</dbReference>
<keyword evidence="10" id="KW-1185">Reference proteome</keyword>
<dbReference type="Pfam" id="PF00069">
    <property type="entry name" value="Pkinase"/>
    <property type="match status" value="1"/>
</dbReference>
<sequence>MRPEPLRPHDPARLGSYELVGRLGEGGMGTVYLARTAAGAQVAVKVVRADLSPDDEFRRRFRSEVARARQVPPFCTAEVLDADPDAEHPYLVVEYVDGPTLAQVVDDRGPLTAANLHSVAIGVATALTAIHGAGVIHRDLKPRNVLLAPGTPKVIDFGIARAVGGTATGNTAPEFMMGTVAYMAPERFGDAEVPLTAAADIFAWGGVVMYAGTGRTPFGGDSPLATAGRILTQQPDLSGLGGPLRELVSYALSKDPADRPSARELLDMLVAGPSRPAATAAALAGQPDLRAAANQAQSVTGLLTAPAPGEPPTPEGPTVPVSAVPGMVEPDQERRGRRWFLPAAIALLVMAVIAGTMMLVFGSPADQVAGPGTTVPATVSPLPPAGPLLLADDLDRNRLWLAKTEPDGKSSCVFTGGELHVRIDGKPLYKCRGPQDTLPDDLSIDVGVRLVSDGACAAIWYHFKLPRGGHLVRVCQDNVFVGTHQSAEVSVTRTLPLDNPIQVGGPPVRIGLHVAGDVVTVSRDGVALGEAPLGDAEITGNRVLLGVFLDRDTPDSGSAEVAFDHIEVREPGRPGPR</sequence>
<feature type="transmembrane region" description="Helical" evidence="7">
    <location>
        <begin position="339"/>
        <end position="361"/>
    </location>
</feature>
<evidence type="ECO:0000256" key="5">
    <source>
        <dbReference type="PROSITE-ProRule" id="PRU10141"/>
    </source>
</evidence>
<feature type="region of interest" description="Disordered" evidence="6">
    <location>
        <begin position="302"/>
        <end position="324"/>
    </location>
</feature>
<accession>A0ABT0YDG3</accession>
<keyword evidence="7" id="KW-1133">Transmembrane helix</keyword>
<keyword evidence="2 5" id="KW-0547">Nucleotide-binding</keyword>
<evidence type="ECO:0000256" key="3">
    <source>
        <dbReference type="ARBA" id="ARBA00022777"/>
    </source>
</evidence>
<dbReference type="Gene3D" id="3.30.200.20">
    <property type="entry name" value="Phosphorylase Kinase, domain 1"/>
    <property type="match status" value="1"/>
</dbReference>
<evidence type="ECO:0000256" key="1">
    <source>
        <dbReference type="ARBA" id="ARBA00022679"/>
    </source>
</evidence>
<dbReference type="CDD" id="cd14014">
    <property type="entry name" value="STKc_PknB_like"/>
    <property type="match status" value="1"/>
</dbReference>
<evidence type="ECO:0000256" key="4">
    <source>
        <dbReference type="ARBA" id="ARBA00022840"/>
    </source>
</evidence>
<protein>
    <submittedName>
        <fullName evidence="9">Serine/threonine protein kinase</fullName>
    </submittedName>
</protein>
<dbReference type="Proteomes" id="UP001523216">
    <property type="component" value="Unassembled WGS sequence"/>
</dbReference>
<keyword evidence="7" id="KW-0472">Membrane</keyword>
<keyword evidence="1" id="KW-0808">Transferase</keyword>
<dbReference type="SMART" id="SM00220">
    <property type="entry name" value="S_TKc"/>
    <property type="match status" value="1"/>
</dbReference>
<feature type="binding site" evidence="5">
    <location>
        <position position="45"/>
    </location>
    <ligand>
        <name>ATP</name>
        <dbReference type="ChEBI" id="CHEBI:30616"/>
    </ligand>
</feature>
<dbReference type="PANTHER" id="PTHR43289:SF34">
    <property type="entry name" value="SERINE_THREONINE-PROTEIN KINASE YBDM-RELATED"/>
    <property type="match status" value="1"/>
</dbReference>
<evidence type="ECO:0000313" key="10">
    <source>
        <dbReference type="Proteomes" id="UP001523216"/>
    </source>
</evidence>
<keyword evidence="3 9" id="KW-0418">Kinase</keyword>
<dbReference type="PROSITE" id="PS00107">
    <property type="entry name" value="PROTEIN_KINASE_ATP"/>
    <property type="match status" value="1"/>
</dbReference>
<keyword evidence="9" id="KW-0723">Serine/threonine-protein kinase</keyword>
<evidence type="ECO:0000313" key="9">
    <source>
        <dbReference type="EMBL" id="MCM4084083.1"/>
    </source>
</evidence>
<keyword evidence="7" id="KW-0812">Transmembrane</keyword>
<evidence type="ECO:0000256" key="7">
    <source>
        <dbReference type="SAM" id="Phobius"/>
    </source>
</evidence>
<dbReference type="SUPFAM" id="SSF56112">
    <property type="entry name" value="Protein kinase-like (PK-like)"/>
    <property type="match status" value="1"/>
</dbReference>
<feature type="compositionally biased region" description="Pro residues" evidence="6">
    <location>
        <begin position="308"/>
        <end position="317"/>
    </location>
</feature>
<keyword evidence="4 5" id="KW-0067">ATP-binding</keyword>
<evidence type="ECO:0000259" key="8">
    <source>
        <dbReference type="PROSITE" id="PS50011"/>
    </source>
</evidence>
<dbReference type="InterPro" id="IPR000719">
    <property type="entry name" value="Prot_kinase_dom"/>
</dbReference>
<organism evidence="9 10">
    <name type="scientific">Paractinoplanes hotanensis</name>
    <dbReference type="NCBI Taxonomy" id="2906497"/>
    <lineage>
        <taxon>Bacteria</taxon>
        <taxon>Bacillati</taxon>
        <taxon>Actinomycetota</taxon>
        <taxon>Actinomycetes</taxon>
        <taxon>Micromonosporales</taxon>
        <taxon>Micromonosporaceae</taxon>
        <taxon>Paractinoplanes</taxon>
    </lineage>
</organism>
<dbReference type="InterPro" id="IPR017441">
    <property type="entry name" value="Protein_kinase_ATP_BS"/>
</dbReference>
<comment type="caution">
    <text evidence="9">The sequence shown here is derived from an EMBL/GenBank/DDBJ whole genome shotgun (WGS) entry which is preliminary data.</text>
</comment>
<dbReference type="PROSITE" id="PS00108">
    <property type="entry name" value="PROTEIN_KINASE_ST"/>
    <property type="match status" value="1"/>
</dbReference>
<dbReference type="Gene3D" id="1.10.510.10">
    <property type="entry name" value="Transferase(Phosphotransferase) domain 1"/>
    <property type="match status" value="1"/>
</dbReference>
<dbReference type="InterPro" id="IPR011009">
    <property type="entry name" value="Kinase-like_dom_sf"/>
</dbReference>
<dbReference type="RefSeq" id="WP_251803840.1">
    <property type="nucleotide sequence ID" value="NZ_JAMQOL010000070.1"/>
</dbReference>
<name>A0ABT0YDG3_9ACTN</name>
<proteinExistence type="predicted"/>
<dbReference type="PROSITE" id="PS50011">
    <property type="entry name" value="PROTEIN_KINASE_DOM"/>
    <property type="match status" value="1"/>
</dbReference>
<evidence type="ECO:0000256" key="6">
    <source>
        <dbReference type="SAM" id="MobiDB-lite"/>
    </source>
</evidence>
<reference evidence="9 10" key="1">
    <citation type="submission" date="2022-06" db="EMBL/GenBank/DDBJ databases">
        <title>Actinoplanes abujensis sp. nov., isolated from Nigerian arid soil.</title>
        <authorList>
            <person name="Ding P."/>
        </authorList>
    </citation>
    <scope>NUCLEOTIDE SEQUENCE [LARGE SCALE GENOMIC DNA]</scope>
    <source>
        <strain evidence="10">TRM88002</strain>
    </source>
</reference>